<protein>
    <submittedName>
        <fullName evidence="3">Uncharacterized protein</fullName>
    </submittedName>
</protein>
<keyword evidence="2" id="KW-0812">Transmembrane</keyword>
<feature type="transmembrane region" description="Helical" evidence="2">
    <location>
        <begin position="59"/>
        <end position="79"/>
    </location>
</feature>
<gene>
    <name evidence="3" type="ORF">GCM10010269_72550</name>
</gene>
<dbReference type="AlphaFoldDB" id="A0A918L9R9"/>
<accession>A0A918L9R9</accession>
<evidence type="ECO:0000256" key="2">
    <source>
        <dbReference type="SAM" id="Phobius"/>
    </source>
</evidence>
<sequence>MTYELSETPEAEPGTSAAARPSHRLRWNKVPEVTAYFWIIKVLCTTVGETAADLLNEKAGLGLTGVSVLMSALLGVVLVGGNLPASARHPGPAVRAVVP</sequence>
<evidence type="ECO:0000313" key="3">
    <source>
        <dbReference type="EMBL" id="GGS23189.1"/>
    </source>
</evidence>
<name>A0A918L9R9_9ACTN</name>
<evidence type="ECO:0000256" key="1">
    <source>
        <dbReference type="SAM" id="MobiDB-lite"/>
    </source>
</evidence>
<proteinExistence type="predicted"/>
<reference evidence="3" key="1">
    <citation type="journal article" date="2014" name="Int. J. Syst. Evol. Microbiol.">
        <title>Complete genome sequence of Corynebacterium casei LMG S-19264T (=DSM 44701T), isolated from a smear-ripened cheese.</title>
        <authorList>
            <consortium name="US DOE Joint Genome Institute (JGI-PGF)"/>
            <person name="Walter F."/>
            <person name="Albersmeier A."/>
            <person name="Kalinowski J."/>
            <person name="Ruckert C."/>
        </authorList>
    </citation>
    <scope>NUCLEOTIDE SEQUENCE</scope>
    <source>
        <strain evidence="3">JCM 4386</strain>
    </source>
</reference>
<keyword evidence="2" id="KW-1133">Transmembrane helix</keyword>
<dbReference type="EMBL" id="BMTL01000042">
    <property type="protein sequence ID" value="GGS23189.1"/>
    <property type="molecule type" value="Genomic_DNA"/>
</dbReference>
<evidence type="ECO:0000313" key="4">
    <source>
        <dbReference type="Proteomes" id="UP000606194"/>
    </source>
</evidence>
<feature type="region of interest" description="Disordered" evidence="1">
    <location>
        <begin position="1"/>
        <end position="21"/>
    </location>
</feature>
<dbReference type="InterPro" id="IPR007136">
    <property type="entry name" value="DUF347"/>
</dbReference>
<dbReference type="Proteomes" id="UP000606194">
    <property type="component" value="Unassembled WGS sequence"/>
</dbReference>
<organism evidence="3 4">
    <name type="scientific">Streptomyces humidus</name>
    <dbReference type="NCBI Taxonomy" id="52259"/>
    <lineage>
        <taxon>Bacteria</taxon>
        <taxon>Bacillati</taxon>
        <taxon>Actinomycetota</taxon>
        <taxon>Actinomycetes</taxon>
        <taxon>Kitasatosporales</taxon>
        <taxon>Streptomycetaceae</taxon>
        <taxon>Streptomyces</taxon>
    </lineage>
</organism>
<keyword evidence="4" id="KW-1185">Reference proteome</keyword>
<keyword evidence="2" id="KW-0472">Membrane</keyword>
<dbReference type="Pfam" id="PF03988">
    <property type="entry name" value="DUF347"/>
    <property type="match status" value="1"/>
</dbReference>
<reference evidence="3" key="2">
    <citation type="submission" date="2020-09" db="EMBL/GenBank/DDBJ databases">
        <authorList>
            <person name="Sun Q."/>
            <person name="Ohkuma M."/>
        </authorList>
    </citation>
    <scope>NUCLEOTIDE SEQUENCE</scope>
    <source>
        <strain evidence="3">JCM 4386</strain>
    </source>
</reference>
<comment type="caution">
    <text evidence="3">The sequence shown here is derived from an EMBL/GenBank/DDBJ whole genome shotgun (WGS) entry which is preliminary data.</text>
</comment>